<dbReference type="AlphaFoldDB" id="A0A699Q5Z2"/>
<sequence>LKSFEQSPIEDGRDPFNVFMDRSRADSSDSSPSSRGARPERRLLLKERVTRLVILPNSLGICPTKSLEERLIVRDLPVKLVVIQADVSEVWIDTKAHGDISCELVSI</sequence>
<organism evidence="2">
    <name type="scientific">Tanacetum cinerariifolium</name>
    <name type="common">Dalmatian daisy</name>
    <name type="synonym">Chrysanthemum cinerariifolium</name>
    <dbReference type="NCBI Taxonomy" id="118510"/>
    <lineage>
        <taxon>Eukaryota</taxon>
        <taxon>Viridiplantae</taxon>
        <taxon>Streptophyta</taxon>
        <taxon>Embryophyta</taxon>
        <taxon>Tracheophyta</taxon>
        <taxon>Spermatophyta</taxon>
        <taxon>Magnoliopsida</taxon>
        <taxon>eudicotyledons</taxon>
        <taxon>Gunneridae</taxon>
        <taxon>Pentapetalae</taxon>
        <taxon>asterids</taxon>
        <taxon>campanulids</taxon>
        <taxon>Asterales</taxon>
        <taxon>Asteraceae</taxon>
        <taxon>Asteroideae</taxon>
        <taxon>Anthemideae</taxon>
        <taxon>Anthemidinae</taxon>
        <taxon>Tanacetum</taxon>
    </lineage>
</organism>
<comment type="caution">
    <text evidence="2">The sequence shown here is derived from an EMBL/GenBank/DDBJ whole genome shotgun (WGS) entry which is preliminary data.</text>
</comment>
<name>A0A699Q5Z2_TANCI</name>
<accession>A0A699Q5Z2</accession>
<evidence type="ECO:0000313" key="2">
    <source>
        <dbReference type="EMBL" id="GFC58227.1"/>
    </source>
</evidence>
<proteinExistence type="predicted"/>
<evidence type="ECO:0000256" key="1">
    <source>
        <dbReference type="SAM" id="MobiDB-lite"/>
    </source>
</evidence>
<reference evidence="2" key="1">
    <citation type="journal article" date="2019" name="Sci. Rep.">
        <title>Draft genome of Tanacetum cinerariifolium, the natural source of mosquito coil.</title>
        <authorList>
            <person name="Yamashiro T."/>
            <person name="Shiraishi A."/>
            <person name="Satake H."/>
            <person name="Nakayama K."/>
        </authorList>
    </citation>
    <scope>NUCLEOTIDE SEQUENCE</scope>
</reference>
<feature type="region of interest" description="Disordered" evidence="1">
    <location>
        <begin position="1"/>
        <end position="40"/>
    </location>
</feature>
<gene>
    <name evidence="2" type="ORF">Tci_830197</name>
</gene>
<dbReference type="EMBL" id="BKCJ010976724">
    <property type="protein sequence ID" value="GFC58227.1"/>
    <property type="molecule type" value="Genomic_DNA"/>
</dbReference>
<feature type="non-terminal residue" evidence="2">
    <location>
        <position position="1"/>
    </location>
</feature>
<protein>
    <submittedName>
        <fullName evidence="2">Uncharacterized protein</fullName>
    </submittedName>
</protein>